<dbReference type="EMBL" id="BMPI01000002">
    <property type="protein sequence ID" value="GGM05022.1"/>
    <property type="molecule type" value="Genomic_DNA"/>
</dbReference>
<dbReference type="Proteomes" id="UP000642070">
    <property type="component" value="Unassembled WGS sequence"/>
</dbReference>
<accession>A0A917WI47</accession>
<dbReference type="Pfam" id="PF13411">
    <property type="entry name" value="MerR_1"/>
    <property type="match status" value="1"/>
</dbReference>
<dbReference type="InterPro" id="IPR009061">
    <property type="entry name" value="DNA-bd_dom_put_sf"/>
</dbReference>
<organism evidence="3 4">
    <name type="scientific">Dactylosporangium sucinum</name>
    <dbReference type="NCBI Taxonomy" id="1424081"/>
    <lineage>
        <taxon>Bacteria</taxon>
        <taxon>Bacillati</taxon>
        <taxon>Actinomycetota</taxon>
        <taxon>Actinomycetes</taxon>
        <taxon>Micromonosporales</taxon>
        <taxon>Micromonosporaceae</taxon>
        <taxon>Dactylosporangium</taxon>
    </lineage>
</organism>
<reference evidence="3" key="2">
    <citation type="submission" date="2020-09" db="EMBL/GenBank/DDBJ databases">
        <authorList>
            <person name="Sun Q."/>
            <person name="Ohkuma M."/>
        </authorList>
    </citation>
    <scope>NUCLEOTIDE SEQUENCE</scope>
    <source>
        <strain evidence="3">JCM 19831</strain>
    </source>
</reference>
<gene>
    <name evidence="3" type="ORF">GCM10007977_002740</name>
</gene>
<proteinExistence type="predicted"/>
<dbReference type="PROSITE" id="PS50937">
    <property type="entry name" value="HTH_MERR_2"/>
    <property type="match status" value="2"/>
</dbReference>
<dbReference type="SUPFAM" id="SSF46955">
    <property type="entry name" value="Putative DNA-binding domain"/>
    <property type="match status" value="2"/>
</dbReference>
<comment type="caution">
    <text evidence="3">The sequence shown here is derived from an EMBL/GenBank/DDBJ whole genome shotgun (WGS) entry which is preliminary data.</text>
</comment>
<evidence type="ECO:0000259" key="2">
    <source>
        <dbReference type="PROSITE" id="PS50937"/>
    </source>
</evidence>
<protein>
    <submittedName>
        <fullName evidence="3">MerR family transcriptional regulator</fullName>
    </submittedName>
</protein>
<evidence type="ECO:0000313" key="4">
    <source>
        <dbReference type="Proteomes" id="UP000642070"/>
    </source>
</evidence>
<evidence type="ECO:0000313" key="3">
    <source>
        <dbReference type="EMBL" id="GGM05022.1"/>
    </source>
</evidence>
<reference evidence="3" key="1">
    <citation type="journal article" date="2014" name="Int. J. Syst. Evol. Microbiol.">
        <title>Complete genome sequence of Corynebacterium casei LMG S-19264T (=DSM 44701T), isolated from a smear-ripened cheese.</title>
        <authorList>
            <consortium name="US DOE Joint Genome Institute (JGI-PGF)"/>
            <person name="Walter F."/>
            <person name="Albersmeier A."/>
            <person name="Kalinowski J."/>
            <person name="Ruckert C."/>
        </authorList>
    </citation>
    <scope>NUCLEOTIDE SEQUENCE</scope>
    <source>
        <strain evidence="3">JCM 19831</strain>
    </source>
</reference>
<name>A0A917WI47_9ACTN</name>
<dbReference type="AlphaFoldDB" id="A0A917WI47"/>
<dbReference type="GO" id="GO:0003700">
    <property type="term" value="F:DNA-binding transcription factor activity"/>
    <property type="evidence" value="ECO:0007669"/>
    <property type="project" value="InterPro"/>
</dbReference>
<dbReference type="InterPro" id="IPR000551">
    <property type="entry name" value="MerR-type_HTH_dom"/>
</dbReference>
<dbReference type="RefSeq" id="WP_190247813.1">
    <property type="nucleotide sequence ID" value="NZ_BMPI01000002.1"/>
</dbReference>
<dbReference type="PANTHER" id="PTHR30204">
    <property type="entry name" value="REDOX-CYCLING DRUG-SENSING TRANSCRIPTIONAL ACTIVATOR SOXR"/>
    <property type="match status" value="1"/>
</dbReference>
<dbReference type="Gene3D" id="1.10.1660.10">
    <property type="match status" value="2"/>
</dbReference>
<sequence length="238" mass="25816">MKPQTAVHHRPVDLAREHGISPQTVRNYERDGVIPPAERAESGHRRYTGIHAGALRAYLALVAGHGYATAGDVMRAVAAGDLDTALRAVDRGHAQLLRDRETVDAVEAAARVLTAGPAPSLPDRALPIGAVAHRLGLRPATLRKWERAGILRPERDRATRQRVYRPADVRDAELAHLLRRGGYLLGHIATVVDQVRTAGGPEPLAASLASWRERLAARSRAMLTAAARLDDHLRALGH</sequence>
<keyword evidence="4" id="KW-1185">Reference proteome</keyword>
<feature type="domain" description="HTH merR-type" evidence="2">
    <location>
        <begin position="125"/>
        <end position="194"/>
    </location>
</feature>
<dbReference type="InterPro" id="IPR047057">
    <property type="entry name" value="MerR_fam"/>
</dbReference>
<dbReference type="PANTHER" id="PTHR30204:SF93">
    <property type="entry name" value="HTH MERR-TYPE DOMAIN-CONTAINING PROTEIN"/>
    <property type="match status" value="1"/>
</dbReference>
<keyword evidence="1" id="KW-0238">DNA-binding</keyword>
<dbReference type="SMART" id="SM00422">
    <property type="entry name" value="HTH_MERR"/>
    <property type="match status" value="2"/>
</dbReference>
<evidence type="ECO:0000256" key="1">
    <source>
        <dbReference type="ARBA" id="ARBA00023125"/>
    </source>
</evidence>
<dbReference type="CDD" id="cd04773">
    <property type="entry name" value="HTH_TioE_rpt2"/>
    <property type="match status" value="1"/>
</dbReference>
<feature type="domain" description="HTH merR-type" evidence="2">
    <location>
        <begin position="14"/>
        <end position="48"/>
    </location>
</feature>
<dbReference type="Pfam" id="PF00376">
    <property type="entry name" value="MerR"/>
    <property type="match status" value="1"/>
</dbReference>
<dbReference type="GO" id="GO:0003677">
    <property type="term" value="F:DNA binding"/>
    <property type="evidence" value="ECO:0007669"/>
    <property type="project" value="UniProtKB-KW"/>
</dbReference>